<name>S9UM40_9TRYP</name>
<dbReference type="EMBL" id="LR877161">
    <property type="protein sequence ID" value="CAD2220312.1"/>
    <property type="molecule type" value="Genomic_DNA"/>
</dbReference>
<sequence length="134" mass="14849">MEEDKVFSQLELLETKRDALHQLLCQAHFSYSMAKNIEEGRGLLLSYEAIPSTPGTLTPLCYVEGETEGQLQIDPCDGKPPRGRSSAEATAVNPIYYISHAPSQELKECQSLFQQVLQTAMEVCNVQRALLSSS</sequence>
<proteinExistence type="predicted"/>
<keyword evidence="2" id="KW-1185">Reference proteome</keyword>
<evidence type="ECO:0000313" key="2">
    <source>
        <dbReference type="Proteomes" id="UP000515908"/>
    </source>
</evidence>
<dbReference type="AlphaFoldDB" id="S9UM40"/>
<gene>
    <name evidence="1" type="ORF">ADEAN_000782700</name>
</gene>
<accession>S9UM40</accession>
<evidence type="ECO:0000313" key="1">
    <source>
        <dbReference type="EMBL" id="CAD2220312.1"/>
    </source>
</evidence>
<organism evidence="1 2">
    <name type="scientific">Angomonas deanei</name>
    <dbReference type="NCBI Taxonomy" id="59799"/>
    <lineage>
        <taxon>Eukaryota</taxon>
        <taxon>Discoba</taxon>
        <taxon>Euglenozoa</taxon>
        <taxon>Kinetoplastea</taxon>
        <taxon>Metakinetoplastina</taxon>
        <taxon>Trypanosomatida</taxon>
        <taxon>Trypanosomatidae</taxon>
        <taxon>Strigomonadinae</taxon>
        <taxon>Angomonas</taxon>
    </lineage>
</organism>
<protein>
    <submittedName>
        <fullName evidence="1">Uncharacterized protein</fullName>
    </submittedName>
</protein>
<reference evidence="1 2" key="1">
    <citation type="submission" date="2020-08" db="EMBL/GenBank/DDBJ databases">
        <authorList>
            <person name="Newling K."/>
            <person name="Davey J."/>
            <person name="Forrester S."/>
        </authorList>
    </citation>
    <scope>NUCLEOTIDE SEQUENCE [LARGE SCALE GENOMIC DNA]</scope>
    <source>
        <strain evidence="2">Crithidia deanei Carvalho (ATCC PRA-265)</strain>
    </source>
</reference>
<dbReference type="OrthoDB" id="249279at2759"/>
<dbReference type="Proteomes" id="UP000515908">
    <property type="component" value="Chromosome 17"/>
</dbReference>
<dbReference type="VEuPathDB" id="TriTrypDB:ADEAN_000782700"/>